<dbReference type="InterPro" id="IPR014729">
    <property type="entry name" value="Rossmann-like_a/b/a_fold"/>
</dbReference>
<dbReference type="InterPro" id="IPR005248">
    <property type="entry name" value="NadD/NMNAT"/>
</dbReference>
<evidence type="ECO:0000256" key="2">
    <source>
        <dbReference type="ARBA" id="ARBA00005019"/>
    </source>
</evidence>
<dbReference type="NCBIfam" id="TIGR00125">
    <property type="entry name" value="cyt_tran_rel"/>
    <property type="match status" value="1"/>
</dbReference>
<keyword evidence="14" id="KW-1185">Reference proteome</keyword>
<comment type="caution">
    <text evidence="13">The sequence shown here is derived from an EMBL/GenBank/DDBJ whole genome shotgun (WGS) entry which is preliminary data.</text>
</comment>
<dbReference type="NCBIfam" id="TIGR00482">
    <property type="entry name" value="nicotinate (nicotinamide) nucleotide adenylyltransferase"/>
    <property type="match status" value="1"/>
</dbReference>
<dbReference type="PANTHER" id="PTHR39321:SF3">
    <property type="entry name" value="PHOSPHOPANTETHEINE ADENYLYLTRANSFERASE"/>
    <property type="match status" value="1"/>
</dbReference>
<keyword evidence="6 11" id="KW-0548">Nucleotidyltransferase</keyword>
<proteinExistence type="inferred from homology"/>
<keyword evidence="4 11" id="KW-0662">Pyridine nucleotide biosynthesis</keyword>
<accession>A0ABT6XGK5</accession>
<dbReference type="EC" id="2.7.7.18" evidence="11"/>
<dbReference type="NCBIfam" id="NF000839">
    <property type="entry name" value="PRK00071.1-1"/>
    <property type="match status" value="1"/>
</dbReference>
<gene>
    <name evidence="11 13" type="primary">nadD</name>
    <name evidence="13" type="ORF">QLQ15_10225</name>
</gene>
<evidence type="ECO:0000256" key="5">
    <source>
        <dbReference type="ARBA" id="ARBA00022679"/>
    </source>
</evidence>
<dbReference type="CDD" id="cd02165">
    <property type="entry name" value="NMNAT"/>
    <property type="match status" value="1"/>
</dbReference>
<dbReference type="Gene3D" id="3.40.50.620">
    <property type="entry name" value="HUPs"/>
    <property type="match status" value="1"/>
</dbReference>
<organism evidence="13 14">
    <name type="scientific">Lysobacter stagni</name>
    <dbReference type="NCBI Taxonomy" id="3045172"/>
    <lineage>
        <taxon>Bacteria</taxon>
        <taxon>Pseudomonadati</taxon>
        <taxon>Pseudomonadota</taxon>
        <taxon>Gammaproteobacteria</taxon>
        <taxon>Lysobacterales</taxon>
        <taxon>Lysobacteraceae</taxon>
        <taxon>Lysobacter</taxon>
    </lineage>
</organism>
<dbReference type="EMBL" id="JASGBI010000001">
    <property type="protein sequence ID" value="MDI9239287.1"/>
    <property type="molecule type" value="Genomic_DNA"/>
</dbReference>
<dbReference type="PANTHER" id="PTHR39321">
    <property type="entry name" value="NICOTINATE-NUCLEOTIDE ADENYLYLTRANSFERASE-RELATED"/>
    <property type="match status" value="1"/>
</dbReference>
<name>A0ABT6XGK5_9GAMM</name>
<evidence type="ECO:0000256" key="8">
    <source>
        <dbReference type="ARBA" id="ARBA00022840"/>
    </source>
</evidence>
<comment type="catalytic activity">
    <reaction evidence="10 11">
        <text>nicotinate beta-D-ribonucleotide + ATP + H(+) = deamido-NAD(+) + diphosphate</text>
        <dbReference type="Rhea" id="RHEA:22860"/>
        <dbReference type="ChEBI" id="CHEBI:15378"/>
        <dbReference type="ChEBI" id="CHEBI:30616"/>
        <dbReference type="ChEBI" id="CHEBI:33019"/>
        <dbReference type="ChEBI" id="CHEBI:57502"/>
        <dbReference type="ChEBI" id="CHEBI:58437"/>
        <dbReference type="EC" id="2.7.7.18"/>
    </reaction>
</comment>
<evidence type="ECO:0000256" key="10">
    <source>
        <dbReference type="ARBA" id="ARBA00048721"/>
    </source>
</evidence>
<keyword evidence="9 11" id="KW-0520">NAD</keyword>
<dbReference type="SUPFAM" id="SSF52374">
    <property type="entry name" value="Nucleotidylyl transferase"/>
    <property type="match status" value="1"/>
</dbReference>
<evidence type="ECO:0000313" key="13">
    <source>
        <dbReference type="EMBL" id="MDI9239287.1"/>
    </source>
</evidence>
<evidence type="ECO:0000259" key="12">
    <source>
        <dbReference type="Pfam" id="PF01467"/>
    </source>
</evidence>
<comment type="function">
    <text evidence="1 11">Catalyzes the reversible adenylation of nicotinate mononucleotide (NaMN) to nicotinic acid adenine dinucleotide (NaAD).</text>
</comment>
<evidence type="ECO:0000313" key="14">
    <source>
        <dbReference type="Proteomes" id="UP001321580"/>
    </source>
</evidence>
<dbReference type="RefSeq" id="WP_283212686.1">
    <property type="nucleotide sequence ID" value="NZ_JASGBI010000001.1"/>
</dbReference>
<evidence type="ECO:0000256" key="4">
    <source>
        <dbReference type="ARBA" id="ARBA00022642"/>
    </source>
</evidence>
<reference evidence="13 14" key="1">
    <citation type="submission" date="2023-05" db="EMBL/GenBank/DDBJ databases">
        <title>Lysobacter sp. strain LF1 Genome sequencing and assembly.</title>
        <authorList>
            <person name="Jung Y."/>
        </authorList>
    </citation>
    <scope>NUCLEOTIDE SEQUENCE [LARGE SCALE GENOMIC DNA]</scope>
    <source>
        <strain evidence="13 14">LF1</strain>
    </source>
</reference>
<comment type="pathway">
    <text evidence="2 11">Cofactor biosynthesis; NAD(+) biosynthesis; deamido-NAD(+) from nicotinate D-ribonucleotide: step 1/1.</text>
</comment>
<evidence type="ECO:0000256" key="7">
    <source>
        <dbReference type="ARBA" id="ARBA00022741"/>
    </source>
</evidence>
<sequence>MIAPRVYYGGTFDPVHEGHLSVAREVRDALDATVFLVPAADPPHKDITHADAAERARMLDIAVAGEPRLKVDRRELRREGPSYTVDTLRELRAELGPDAPIVWMVGGDSLLQLHTWNRWHELFEHGHVLAVARPGAALDPASVGALAPQVEAEIGPRRRPPEELNSAPAGGFAVFALARERPESSTELRRRIAAGEPWQDGVPAAVAEYIRRHALYVRGVTSASL</sequence>
<evidence type="ECO:0000256" key="6">
    <source>
        <dbReference type="ARBA" id="ARBA00022695"/>
    </source>
</evidence>
<protein>
    <recommendedName>
        <fullName evidence="11">Probable nicotinate-nucleotide adenylyltransferase</fullName>
        <ecNumber evidence="11">2.7.7.18</ecNumber>
    </recommendedName>
    <alternativeName>
        <fullName evidence="11">Deamido-NAD(+) diphosphorylase</fullName>
    </alternativeName>
    <alternativeName>
        <fullName evidence="11">Deamido-NAD(+) pyrophosphorylase</fullName>
    </alternativeName>
    <alternativeName>
        <fullName evidence="11">Nicotinate mononucleotide adenylyltransferase</fullName>
        <shortName evidence="11">NaMN adenylyltransferase</shortName>
    </alternativeName>
</protein>
<dbReference type="InterPro" id="IPR004821">
    <property type="entry name" value="Cyt_trans-like"/>
</dbReference>
<evidence type="ECO:0000256" key="9">
    <source>
        <dbReference type="ARBA" id="ARBA00023027"/>
    </source>
</evidence>
<keyword evidence="7 11" id="KW-0547">Nucleotide-binding</keyword>
<dbReference type="GO" id="GO:0004515">
    <property type="term" value="F:nicotinate-nucleotide adenylyltransferase activity"/>
    <property type="evidence" value="ECO:0007669"/>
    <property type="project" value="UniProtKB-EC"/>
</dbReference>
<keyword evidence="5 11" id="KW-0808">Transferase</keyword>
<comment type="similarity">
    <text evidence="3 11">Belongs to the NadD family.</text>
</comment>
<evidence type="ECO:0000256" key="1">
    <source>
        <dbReference type="ARBA" id="ARBA00002324"/>
    </source>
</evidence>
<evidence type="ECO:0000256" key="11">
    <source>
        <dbReference type="HAMAP-Rule" id="MF_00244"/>
    </source>
</evidence>
<dbReference type="Proteomes" id="UP001321580">
    <property type="component" value="Unassembled WGS sequence"/>
</dbReference>
<dbReference type="Pfam" id="PF01467">
    <property type="entry name" value="CTP_transf_like"/>
    <property type="match status" value="1"/>
</dbReference>
<feature type="domain" description="Cytidyltransferase-like" evidence="12">
    <location>
        <begin position="7"/>
        <end position="191"/>
    </location>
</feature>
<dbReference type="HAMAP" id="MF_00244">
    <property type="entry name" value="NaMN_adenylyltr"/>
    <property type="match status" value="1"/>
</dbReference>
<keyword evidence="8 11" id="KW-0067">ATP-binding</keyword>
<evidence type="ECO:0000256" key="3">
    <source>
        <dbReference type="ARBA" id="ARBA00009014"/>
    </source>
</evidence>